<evidence type="ECO:0000256" key="3">
    <source>
        <dbReference type="ARBA" id="ARBA00023125"/>
    </source>
</evidence>
<dbReference type="PRINTS" id="PR00039">
    <property type="entry name" value="HTHLYSR"/>
</dbReference>
<accession>A0A1B2E5V1</accession>
<dbReference type="GO" id="GO:0003700">
    <property type="term" value="F:DNA-binding transcription factor activity"/>
    <property type="evidence" value="ECO:0007669"/>
    <property type="project" value="InterPro"/>
</dbReference>
<reference evidence="6" key="1">
    <citation type="submission" date="2016-08" db="EMBL/GenBank/DDBJ databases">
        <title>Complete Genome Seqeunce of Paenibacillus sp. nov. IHBB 9852 from high altitute lake of Indian trans-Himalayas.</title>
        <authorList>
            <person name="Kiran S."/>
            <person name="Swarnkar M.K."/>
            <person name="Rana A."/>
            <person name="Tewari R."/>
            <person name="Gulati A."/>
        </authorList>
    </citation>
    <scope>NUCLEOTIDE SEQUENCE [LARGE SCALE GENOMIC DNA]</scope>
    <source>
        <strain evidence="6">IHBB 9852</strain>
    </source>
</reference>
<feature type="domain" description="HTH lysR-type" evidence="5">
    <location>
        <begin position="1"/>
        <end position="58"/>
    </location>
</feature>
<dbReference type="Gene3D" id="3.40.190.290">
    <property type="match status" value="1"/>
</dbReference>
<dbReference type="InterPro" id="IPR036388">
    <property type="entry name" value="WH-like_DNA-bd_sf"/>
</dbReference>
<name>A0A1B2E5V1_9BACL</name>
<dbReference type="EMBL" id="CP016809">
    <property type="protein sequence ID" value="ANY75339.1"/>
    <property type="molecule type" value="Genomic_DNA"/>
</dbReference>
<organism evidence="6">
    <name type="scientific">Paenibacillus ihbetae</name>
    <dbReference type="NCBI Taxonomy" id="1870820"/>
    <lineage>
        <taxon>Bacteria</taxon>
        <taxon>Bacillati</taxon>
        <taxon>Bacillota</taxon>
        <taxon>Bacilli</taxon>
        <taxon>Bacillales</taxon>
        <taxon>Paenibacillaceae</taxon>
        <taxon>Paenibacillus</taxon>
    </lineage>
</organism>
<dbReference type="RefSeq" id="WP_099479045.1">
    <property type="nucleotide sequence ID" value="NZ_CP016809.1"/>
</dbReference>
<dbReference type="PANTHER" id="PTHR30126">
    <property type="entry name" value="HTH-TYPE TRANSCRIPTIONAL REGULATOR"/>
    <property type="match status" value="1"/>
</dbReference>
<dbReference type="Pfam" id="PF03466">
    <property type="entry name" value="LysR_substrate"/>
    <property type="match status" value="1"/>
</dbReference>
<protein>
    <submittedName>
        <fullName evidence="6">Transcriptional regulator</fullName>
    </submittedName>
</protein>
<dbReference type="Gene3D" id="1.10.10.10">
    <property type="entry name" value="Winged helix-like DNA-binding domain superfamily/Winged helix DNA-binding domain"/>
    <property type="match status" value="1"/>
</dbReference>
<dbReference type="InterPro" id="IPR005119">
    <property type="entry name" value="LysR_subst-bd"/>
</dbReference>
<gene>
    <name evidence="6" type="ORF">BBD41_23720</name>
</gene>
<dbReference type="Pfam" id="PF00126">
    <property type="entry name" value="HTH_1"/>
    <property type="match status" value="1"/>
</dbReference>
<dbReference type="InterPro" id="IPR000847">
    <property type="entry name" value="LysR_HTH_N"/>
</dbReference>
<evidence type="ECO:0000256" key="4">
    <source>
        <dbReference type="ARBA" id="ARBA00023163"/>
    </source>
</evidence>
<keyword evidence="2" id="KW-0805">Transcription regulation</keyword>
<keyword evidence="3" id="KW-0238">DNA-binding</keyword>
<comment type="similarity">
    <text evidence="1">Belongs to the LysR transcriptional regulatory family.</text>
</comment>
<dbReference type="FunFam" id="1.10.10.10:FF:000001">
    <property type="entry name" value="LysR family transcriptional regulator"/>
    <property type="match status" value="1"/>
</dbReference>
<dbReference type="AlphaFoldDB" id="A0A1B2E5V1"/>
<evidence type="ECO:0000313" key="6">
    <source>
        <dbReference type="EMBL" id="ANY75339.1"/>
    </source>
</evidence>
<proteinExistence type="inferred from homology"/>
<dbReference type="SUPFAM" id="SSF53850">
    <property type="entry name" value="Periplasmic binding protein-like II"/>
    <property type="match status" value="1"/>
</dbReference>
<evidence type="ECO:0000256" key="1">
    <source>
        <dbReference type="ARBA" id="ARBA00009437"/>
    </source>
</evidence>
<dbReference type="PANTHER" id="PTHR30126:SF40">
    <property type="entry name" value="HTH-TYPE TRANSCRIPTIONAL REGULATOR GLTR"/>
    <property type="match status" value="1"/>
</dbReference>
<dbReference type="InterPro" id="IPR036390">
    <property type="entry name" value="WH_DNA-bd_sf"/>
</dbReference>
<sequence>MELTDLKIFVKIAEEGNISRAAEELGYVQSNVTARIKKLEAELGVLLFNRQPHGVTLTEKGTLFREYAYPIIRLSEEAVHAMEDAPHPSGSLSIGVVDTVHCGSFIRALSEYQAKYPNVSLSFITGSSQDLISKLLNYQLDGAFVTGEIPSAKLVTEYSEQDEIRLLTTWNGPSLPDLSGTKWVVSPIGCPFRQALETWLRSENIPLTNMIEVSSLDTLLSIVRSGLASTLLPSSVLSEEYAELNSYPVPEAFRHAATSLVRRNDRFGSKAFSAFVELVKVNFARETGL</sequence>
<evidence type="ECO:0000256" key="2">
    <source>
        <dbReference type="ARBA" id="ARBA00023015"/>
    </source>
</evidence>
<keyword evidence="4" id="KW-0804">Transcription</keyword>
<dbReference type="GO" id="GO:0000976">
    <property type="term" value="F:transcription cis-regulatory region binding"/>
    <property type="evidence" value="ECO:0007669"/>
    <property type="project" value="TreeGrafter"/>
</dbReference>
<dbReference type="PROSITE" id="PS50931">
    <property type="entry name" value="HTH_LYSR"/>
    <property type="match status" value="1"/>
</dbReference>
<evidence type="ECO:0000259" key="5">
    <source>
        <dbReference type="PROSITE" id="PS50931"/>
    </source>
</evidence>
<dbReference type="SUPFAM" id="SSF46785">
    <property type="entry name" value="Winged helix' DNA-binding domain"/>
    <property type="match status" value="1"/>
</dbReference>
<dbReference type="KEGG" id="pib:BBD41_23720"/>